<evidence type="ECO:0000259" key="1">
    <source>
        <dbReference type="Pfam" id="PF00117"/>
    </source>
</evidence>
<keyword evidence="2" id="KW-0315">Glutamine amidotransferase</keyword>
<dbReference type="PANTHER" id="PTHR42695">
    <property type="entry name" value="GLUTAMINE AMIDOTRANSFERASE YLR126C-RELATED"/>
    <property type="match status" value="1"/>
</dbReference>
<dbReference type="GO" id="GO:0005829">
    <property type="term" value="C:cytosol"/>
    <property type="evidence" value="ECO:0007669"/>
    <property type="project" value="TreeGrafter"/>
</dbReference>
<dbReference type="AlphaFoldDB" id="A0A941D9Z3"/>
<gene>
    <name evidence="2" type="ORF">KC207_13255</name>
</gene>
<name>A0A941D9Z3_9MICO</name>
<dbReference type="SUPFAM" id="SSF52317">
    <property type="entry name" value="Class I glutamine amidotransferase-like"/>
    <property type="match status" value="1"/>
</dbReference>
<organism evidence="2 3">
    <name type="scientific">Phycicoccus avicenniae</name>
    <dbReference type="NCBI Taxonomy" id="2828860"/>
    <lineage>
        <taxon>Bacteria</taxon>
        <taxon>Bacillati</taxon>
        <taxon>Actinomycetota</taxon>
        <taxon>Actinomycetes</taxon>
        <taxon>Micrococcales</taxon>
        <taxon>Intrasporangiaceae</taxon>
        <taxon>Phycicoccus</taxon>
    </lineage>
</organism>
<dbReference type="Pfam" id="PF00117">
    <property type="entry name" value="GATase"/>
    <property type="match status" value="1"/>
</dbReference>
<dbReference type="InterPro" id="IPR044992">
    <property type="entry name" value="ChyE-like"/>
</dbReference>
<dbReference type="RefSeq" id="WP_211603775.1">
    <property type="nucleotide sequence ID" value="NZ_JAGSNF010000019.1"/>
</dbReference>
<dbReference type="Proteomes" id="UP000677016">
    <property type="component" value="Unassembled WGS sequence"/>
</dbReference>
<evidence type="ECO:0000313" key="2">
    <source>
        <dbReference type="EMBL" id="MBR7744256.1"/>
    </source>
</evidence>
<comment type="caution">
    <text evidence="2">The sequence shown here is derived from an EMBL/GenBank/DDBJ whole genome shotgun (WGS) entry which is preliminary data.</text>
</comment>
<evidence type="ECO:0000313" key="3">
    <source>
        <dbReference type="Proteomes" id="UP000677016"/>
    </source>
</evidence>
<feature type="domain" description="Glutamine amidotransferase" evidence="1">
    <location>
        <begin position="45"/>
        <end position="183"/>
    </location>
</feature>
<dbReference type="InterPro" id="IPR029062">
    <property type="entry name" value="Class_I_gatase-like"/>
</dbReference>
<keyword evidence="3" id="KW-1185">Reference proteome</keyword>
<protein>
    <submittedName>
        <fullName evidence="2">Type 1 glutamine amidotransferase</fullName>
    </submittedName>
</protein>
<dbReference type="Gene3D" id="3.40.50.880">
    <property type="match status" value="1"/>
</dbReference>
<dbReference type="PANTHER" id="PTHR42695:SF5">
    <property type="entry name" value="GLUTAMINE AMIDOTRANSFERASE YLR126C-RELATED"/>
    <property type="match status" value="1"/>
</dbReference>
<proteinExistence type="predicted"/>
<dbReference type="PROSITE" id="PS51273">
    <property type="entry name" value="GATASE_TYPE_1"/>
    <property type="match status" value="1"/>
</dbReference>
<reference evidence="2" key="1">
    <citation type="submission" date="2021-04" db="EMBL/GenBank/DDBJ databases">
        <title>Phycicoccus avicenniae sp. nov., a novel endophytic actinomycetes isolated from branch of Avicennia mariana.</title>
        <authorList>
            <person name="Tuo L."/>
        </authorList>
    </citation>
    <scope>NUCLEOTIDE SEQUENCE</scope>
    <source>
        <strain evidence="2">BSK3Z-2</strain>
    </source>
</reference>
<dbReference type="CDD" id="cd01741">
    <property type="entry name" value="GATase1_1"/>
    <property type="match status" value="1"/>
</dbReference>
<sequence length="233" mass="24573">MPGPLLLVVVNDPDSGPGRLLPWLEDLGVAADVAEGHDVPSTPDRHDGVVLLGGGLMPDDDAAHPWLPRERDLARRCVGTGTPLLGVCLGGQLLSLAHGGTVVADSGRPERGLVTVTRTADGAHDPVLGRLPEQFPAMQNHRDEMTDLPPGAVHLATSTTCPVQAFRLGTAAWGLQFHPEAGAERMARWDTHRVAADGFDLAALRRAGETREPASRAAARSLVEAFVDVVRAA</sequence>
<dbReference type="EMBL" id="JAGSNF010000019">
    <property type="protein sequence ID" value="MBR7744256.1"/>
    <property type="molecule type" value="Genomic_DNA"/>
</dbReference>
<accession>A0A941D9Z3</accession>
<dbReference type="InterPro" id="IPR017926">
    <property type="entry name" value="GATASE"/>
</dbReference>